<dbReference type="GO" id="GO:0003676">
    <property type="term" value="F:nucleic acid binding"/>
    <property type="evidence" value="ECO:0007669"/>
    <property type="project" value="InterPro"/>
</dbReference>
<dbReference type="InterPro" id="IPR001878">
    <property type="entry name" value="Znf_CCHC"/>
</dbReference>
<evidence type="ECO:0000256" key="1">
    <source>
        <dbReference type="SAM" id="MobiDB-lite"/>
    </source>
</evidence>
<dbReference type="AlphaFoldDB" id="A0A6V7NSV3"/>
<feature type="compositionally biased region" description="Basic and acidic residues" evidence="1">
    <location>
        <begin position="116"/>
        <end position="127"/>
    </location>
</feature>
<evidence type="ECO:0000259" key="2">
    <source>
        <dbReference type="SMART" id="SM00343"/>
    </source>
</evidence>
<feature type="region of interest" description="Disordered" evidence="1">
    <location>
        <begin position="750"/>
        <end position="805"/>
    </location>
</feature>
<protein>
    <recommendedName>
        <fullName evidence="2">CCHC-type domain-containing protein</fullName>
    </recommendedName>
</protein>
<dbReference type="SMART" id="SM00343">
    <property type="entry name" value="ZnF_C2HC"/>
    <property type="match status" value="2"/>
</dbReference>
<feature type="region of interest" description="Disordered" evidence="1">
    <location>
        <begin position="554"/>
        <end position="622"/>
    </location>
</feature>
<feature type="compositionally biased region" description="Basic and acidic residues" evidence="1">
    <location>
        <begin position="1"/>
        <end position="30"/>
    </location>
</feature>
<dbReference type="Gene3D" id="4.10.60.10">
    <property type="entry name" value="Zinc finger, CCHC-type"/>
    <property type="match status" value="1"/>
</dbReference>
<feature type="compositionally biased region" description="Gly residues" evidence="1">
    <location>
        <begin position="561"/>
        <end position="573"/>
    </location>
</feature>
<feature type="region of interest" description="Disordered" evidence="1">
    <location>
        <begin position="433"/>
        <end position="465"/>
    </location>
</feature>
<sequence>MERAGEEREKGKEKVGEQSEGKPNAKKDEGPAFSHQWRLKKAPREILAPPTSSDAAVTLRGRSPRPTPKQPGVNEHTYPTSSKESRANEKTYSASSKKVMWADEGGRALTRINLFHPEDRRGPDTSEGKSTTSFTSGIKKKSFKEALLTPIPTSKPLPHRPKSTKPIPTHTFPGKISFKGRCYRCLGTNHRASTCRGPLRCARCFKAGHVARGCMDRLPMAVYRAMRARPSYLCAFVPQTDDFRTRQNHCRNAILVDVLPPKKLGHFPQETIANRMASRFGGFPSDFHFAKYSQRDFVIFLPEWVPADQLIRREILSLEDLTMQCFPWNPYSGLRRASLAYNVWIRLVCLPYKCWSSRTVAAMVGGFGRFIRADDFSIRMVDLTGYRCLVSVNHLSDIPENLEVTVGEYSLSHDPLLGDTALHYRSAGSVRGRCSSAGGSSSSDATWNASEIRDRRRGAPSSDCSPRRIVSHFPANSKCQLEEVTNRKASAIAGKWSATDGNSNFADADIALNKIPDVKEGGYSIMAAGVGCSVKAAGGCYSEHIGKVLAHASRARRREGGGGGRRGGSGGVGAAEEVLGRGEAEKPIERGEGLTPMGSIDEEEEKEEVVEEAIGGGGDAGAAEAALGLGEAEVVEEAFGGGGDASAAEAGLGLGEAEKLVENDGEKIDAAEADRDQTRPLVRSPAPVLDVAVRALEAGDERADVAVHTLEAGDEGAGWAWEAREERVVGEALRSLALRTHQKRDQAFETWEGPPDIGMSSGLGGGDFGPNAPATAPRLGKERAPPGRLTGQTRSSARLSSARKTSVLERAKLRKVTLLEGETSGATSFPRHWNNNKVLKKSALCGVKLSGVEAEELHKFLLRG</sequence>
<feature type="compositionally biased region" description="Basic and acidic residues" evidence="1">
    <location>
        <begin position="578"/>
        <end position="592"/>
    </location>
</feature>
<gene>
    <name evidence="3" type="ORF">CB5_LOCUS4808</name>
</gene>
<proteinExistence type="predicted"/>
<feature type="compositionally biased region" description="Low complexity" evidence="1">
    <location>
        <begin position="433"/>
        <end position="445"/>
    </location>
</feature>
<feature type="domain" description="CCHC-type" evidence="2">
    <location>
        <begin position="181"/>
        <end position="197"/>
    </location>
</feature>
<feature type="region of interest" description="Disordered" evidence="1">
    <location>
        <begin position="150"/>
        <end position="170"/>
    </location>
</feature>
<feature type="region of interest" description="Disordered" evidence="1">
    <location>
        <begin position="1"/>
        <end position="92"/>
    </location>
</feature>
<feature type="compositionally biased region" description="Polar residues" evidence="1">
    <location>
        <begin position="790"/>
        <end position="804"/>
    </location>
</feature>
<feature type="compositionally biased region" description="Acidic residues" evidence="1">
    <location>
        <begin position="600"/>
        <end position="611"/>
    </location>
</feature>
<feature type="region of interest" description="Disordered" evidence="1">
    <location>
        <begin position="116"/>
        <end position="136"/>
    </location>
</feature>
<accession>A0A6V7NSV3</accession>
<dbReference type="SUPFAM" id="SSF57756">
    <property type="entry name" value="Retrovirus zinc finger-like domains"/>
    <property type="match status" value="1"/>
</dbReference>
<feature type="domain" description="CCHC-type" evidence="2">
    <location>
        <begin position="200"/>
        <end position="216"/>
    </location>
</feature>
<dbReference type="GO" id="GO:0008270">
    <property type="term" value="F:zinc ion binding"/>
    <property type="evidence" value="ECO:0007669"/>
    <property type="project" value="InterPro"/>
</dbReference>
<dbReference type="EMBL" id="LR862141">
    <property type="protein sequence ID" value="CAD1821597.1"/>
    <property type="molecule type" value="Genomic_DNA"/>
</dbReference>
<name>A0A6V7NSV3_ANACO</name>
<organism evidence="3">
    <name type="scientific">Ananas comosus var. bracteatus</name>
    <name type="common">red pineapple</name>
    <dbReference type="NCBI Taxonomy" id="296719"/>
    <lineage>
        <taxon>Eukaryota</taxon>
        <taxon>Viridiplantae</taxon>
        <taxon>Streptophyta</taxon>
        <taxon>Embryophyta</taxon>
        <taxon>Tracheophyta</taxon>
        <taxon>Spermatophyta</taxon>
        <taxon>Magnoliopsida</taxon>
        <taxon>Liliopsida</taxon>
        <taxon>Poales</taxon>
        <taxon>Bromeliaceae</taxon>
        <taxon>Bromelioideae</taxon>
        <taxon>Ananas</taxon>
    </lineage>
</organism>
<evidence type="ECO:0000313" key="3">
    <source>
        <dbReference type="EMBL" id="CAD1821597.1"/>
    </source>
</evidence>
<reference evidence="3" key="1">
    <citation type="submission" date="2020-07" db="EMBL/GenBank/DDBJ databases">
        <authorList>
            <person name="Lin J."/>
        </authorList>
    </citation>
    <scope>NUCLEOTIDE SEQUENCE</scope>
</reference>
<dbReference type="InterPro" id="IPR036875">
    <property type="entry name" value="Znf_CCHC_sf"/>
</dbReference>